<proteinExistence type="inferred from homology"/>
<feature type="transmembrane region" description="Helical" evidence="7">
    <location>
        <begin position="75"/>
        <end position="101"/>
    </location>
</feature>
<sequence length="283" mass="31881">MRWGMKAKKTTQKTILYIIVILMVIFYIFPFYWAIKSSFTSDKFLFTKDIKFWPQGFTFENYKKVFTERPFGLNILNSIIVAGATTIFSLIVGSFSAYAIARLKIPGKSALMLLILAVSMFPQVSILGGLFQLLRKMGLINSYPGLIIPYIALNLPLTTWILQNFFRELPKEIEESAYIDGCSKFETLWRIVLPLSAPGLVTTGLLAFIQAWNEFLFALTFMQTPEKYTVPVAIAMFTGKTFYEVPWGQLMAASVIVTTPLVVLVLIFQNKIVQGLTAGSVKG</sequence>
<evidence type="ECO:0000256" key="6">
    <source>
        <dbReference type="ARBA" id="ARBA00023136"/>
    </source>
</evidence>
<feature type="transmembrane region" description="Helical" evidence="7">
    <location>
        <begin position="15"/>
        <end position="35"/>
    </location>
</feature>
<dbReference type="InterPro" id="IPR035906">
    <property type="entry name" value="MetI-like_sf"/>
</dbReference>
<dbReference type="AlphaFoldDB" id="A0A0C7P1S4"/>
<evidence type="ECO:0000256" key="5">
    <source>
        <dbReference type="ARBA" id="ARBA00022989"/>
    </source>
</evidence>
<dbReference type="PANTHER" id="PTHR32243">
    <property type="entry name" value="MALTOSE TRANSPORT SYSTEM PERMEASE-RELATED"/>
    <property type="match status" value="1"/>
</dbReference>
<dbReference type="KEGG" id="dtn:DTL3_0901"/>
<gene>
    <name evidence="9" type="primary">malG1</name>
    <name evidence="9" type="ORF">DTL3_0901</name>
</gene>
<dbReference type="PROSITE" id="PS50928">
    <property type="entry name" value="ABC_TM1"/>
    <property type="match status" value="1"/>
</dbReference>
<keyword evidence="3" id="KW-1003">Cell membrane</keyword>
<feature type="transmembrane region" description="Helical" evidence="7">
    <location>
        <begin position="187"/>
        <end position="212"/>
    </location>
</feature>
<dbReference type="PANTHER" id="PTHR32243:SF18">
    <property type="entry name" value="INNER MEMBRANE ABC TRANSPORTER PERMEASE PROTEIN YCJP"/>
    <property type="match status" value="1"/>
</dbReference>
<feature type="transmembrane region" description="Helical" evidence="7">
    <location>
        <begin position="247"/>
        <end position="268"/>
    </location>
</feature>
<keyword evidence="6 7" id="KW-0472">Membrane</keyword>
<dbReference type="EMBL" id="LN824141">
    <property type="protein sequence ID" value="CEP78205.1"/>
    <property type="molecule type" value="Genomic_DNA"/>
</dbReference>
<comment type="subcellular location">
    <subcellularLocation>
        <location evidence="1 7">Cell membrane</location>
        <topology evidence="1 7">Multi-pass membrane protein</topology>
    </subcellularLocation>
</comment>
<dbReference type="HOGENOM" id="CLU_016047_1_2_0"/>
<comment type="similarity">
    <text evidence="7">Belongs to the binding-protein-dependent transport system permease family.</text>
</comment>
<dbReference type="OrthoDB" id="9810086at2"/>
<evidence type="ECO:0000256" key="4">
    <source>
        <dbReference type="ARBA" id="ARBA00022692"/>
    </source>
</evidence>
<evidence type="ECO:0000313" key="9">
    <source>
        <dbReference type="EMBL" id="CEP78205.1"/>
    </source>
</evidence>
<evidence type="ECO:0000256" key="2">
    <source>
        <dbReference type="ARBA" id="ARBA00022448"/>
    </source>
</evidence>
<organism evidence="9 10">
    <name type="scientific">Defluviitoga tunisiensis</name>
    <dbReference type="NCBI Taxonomy" id="1006576"/>
    <lineage>
        <taxon>Bacteria</taxon>
        <taxon>Thermotogati</taxon>
        <taxon>Thermotogota</taxon>
        <taxon>Thermotogae</taxon>
        <taxon>Petrotogales</taxon>
        <taxon>Petrotogaceae</taxon>
        <taxon>Defluviitoga</taxon>
    </lineage>
</organism>
<dbReference type="InterPro" id="IPR050901">
    <property type="entry name" value="BP-dep_ABC_trans_perm"/>
</dbReference>
<evidence type="ECO:0000256" key="3">
    <source>
        <dbReference type="ARBA" id="ARBA00022475"/>
    </source>
</evidence>
<keyword evidence="10" id="KW-1185">Reference proteome</keyword>
<dbReference type="GO" id="GO:0055085">
    <property type="term" value="P:transmembrane transport"/>
    <property type="evidence" value="ECO:0007669"/>
    <property type="project" value="InterPro"/>
</dbReference>
<evidence type="ECO:0000256" key="1">
    <source>
        <dbReference type="ARBA" id="ARBA00004651"/>
    </source>
</evidence>
<dbReference type="Gene3D" id="1.10.3720.10">
    <property type="entry name" value="MetI-like"/>
    <property type="match status" value="1"/>
</dbReference>
<dbReference type="Proteomes" id="UP000032809">
    <property type="component" value="Chromosome I"/>
</dbReference>
<dbReference type="InterPro" id="IPR000515">
    <property type="entry name" value="MetI-like"/>
</dbReference>
<feature type="domain" description="ABC transmembrane type-1" evidence="8">
    <location>
        <begin position="75"/>
        <end position="268"/>
    </location>
</feature>
<evidence type="ECO:0000256" key="7">
    <source>
        <dbReference type="RuleBase" id="RU363032"/>
    </source>
</evidence>
<evidence type="ECO:0000259" key="8">
    <source>
        <dbReference type="PROSITE" id="PS50928"/>
    </source>
</evidence>
<keyword evidence="2 7" id="KW-0813">Transport</keyword>
<dbReference type="PATRIC" id="fig|1006576.9.peg.886"/>
<accession>A0A0C7P1S4</accession>
<feature type="transmembrane region" description="Helical" evidence="7">
    <location>
        <begin position="113"/>
        <end position="134"/>
    </location>
</feature>
<evidence type="ECO:0000313" key="10">
    <source>
        <dbReference type="Proteomes" id="UP000032809"/>
    </source>
</evidence>
<reference evidence="10" key="1">
    <citation type="submission" date="2014-11" db="EMBL/GenBank/DDBJ databases">
        <authorList>
            <person name="Wibberg D."/>
        </authorList>
    </citation>
    <scope>NUCLEOTIDE SEQUENCE [LARGE SCALE GENOMIC DNA]</scope>
    <source>
        <strain evidence="10">L3</strain>
    </source>
</reference>
<dbReference type="SUPFAM" id="SSF161098">
    <property type="entry name" value="MetI-like"/>
    <property type="match status" value="1"/>
</dbReference>
<protein>
    <submittedName>
        <fullName evidence="9">Trehalose/maltose transport system permease protein MalG</fullName>
    </submittedName>
</protein>
<dbReference type="STRING" id="1006576.DTL3_0901"/>
<dbReference type="Pfam" id="PF00528">
    <property type="entry name" value="BPD_transp_1"/>
    <property type="match status" value="1"/>
</dbReference>
<keyword evidence="5 7" id="KW-1133">Transmembrane helix</keyword>
<feature type="transmembrane region" description="Helical" evidence="7">
    <location>
        <begin position="146"/>
        <end position="166"/>
    </location>
</feature>
<name>A0A0C7P1S4_DEFTU</name>
<dbReference type="RefSeq" id="WP_144403472.1">
    <property type="nucleotide sequence ID" value="NZ_LN824141.1"/>
</dbReference>
<dbReference type="CDD" id="cd06261">
    <property type="entry name" value="TM_PBP2"/>
    <property type="match status" value="1"/>
</dbReference>
<dbReference type="GO" id="GO:0005886">
    <property type="term" value="C:plasma membrane"/>
    <property type="evidence" value="ECO:0007669"/>
    <property type="project" value="UniProtKB-SubCell"/>
</dbReference>
<keyword evidence="4 7" id="KW-0812">Transmembrane</keyword>